<name>A0A2H1FEX7_9ARCH</name>
<evidence type="ECO:0000313" key="1">
    <source>
        <dbReference type="EMBL" id="SMH71313.1"/>
    </source>
</evidence>
<evidence type="ECO:0000313" key="2">
    <source>
        <dbReference type="Proteomes" id="UP000230607"/>
    </source>
</evidence>
<dbReference type="Proteomes" id="UP000230607">
    <property type="component" value="Chromosome 1"/>
</dbReference>
<sequence>MTTSVHDVTNLVSVSWMMRFAAANVELCLDLIAIYKRPL</sequence>
<protein>
    <submittedName>
        <fullName evidence="1">Uncharacterized protein</fullName>
    </submittedName>
</protein>
<proteinExistence type="predicted"/>
<dbReference type="AlphaFoldDB" id="A0A2H1FEX7"/>
<reference evidence="2" key="1">
    <citation type="submission" date="2017-03" db="EMBL/GenBank/DDBJ databases">
        <authorList>
            <person name="Herbold C."/>
        </authorList>
    </citation>
    <scope>NUCLEOTIDE SEQUENCE [LARGE SCALE GENOMIC DNA]</scope>
</reference>
<accession>A0A2H1FEX7</accession>
<dbReference type="EMBL" id="LT841358">
    <property type="protein sequence ID" value="SMH71313.1"/>
    <property type="molecule type" value="Genomic_DNA"/>
</dbReference>
<keyword evidence="2" id="KW-1185">Reference proteome</keyword>
<gene>
    <name evidence="1" type="ORF">NCS_11120</name>
</gene>
<organism evidence="1 2">
    <name type="scientific">Candidatus Nitrosotalea okcheonensis</name>
    <dbReference type="NCBI Taxonomy" id="1903276"/>
    <lineage>
        <taxon>Archaea</taxon>
        <taxon>Nitrososphaerota</taxon>
        <taxon>Nitrososphaeria</taxon>
        <taxon>Nitrosotaleales</taxon>
        <taxon>Nitrosotaleaceae</taxon>
        <taxon>Nitrosotalea</taxon>
    </lineage>
</organism>